<dbReference type="InterPro" id="IPR016032">
    <property type="entry name" value="Sig_transdc_resp-reg_C-effctor"/>
</dbReference>
<dbReference type="InterPro" id="IPR027417">
    <property type="entry name" value="P-loop_NTPase"/>
</dbReference>
<comment type="caution">
    <text evidence="6">The sequence shown here is derived from an EMBL/GenBank/DDBJ whole genome shotgun (WGS) entry which is preliminary data.</text>
</comment>
<dbReference type="SUPFAM" id="SSF46894">
    <property type="entry name" value="C-terminal effector domain of the bipartite response regulators"/>
    <property type="match status" value="1"/>
</dbReference>
<dbReference type="InterPro" id="IPR011990">
    <property type="entry name" value="TPR-like_helical_dom_sf"/>
</dbReference>
<evidence type="ECO:0000256" key="4">
    <source>
        <dbReference type="PROSITE-ProRule" id="PRU01091"/>
    </source>
</evidence>
<protein>
    <submittedName>
        <fullName evidence="6">BTAD domain-containing putative transcriptional regulator</fullName>
    </submittedName>
</protein>
<dbReference type="Gene3D" id="1.10.10.10">
    <property type="entry name" value="Winged helix-like DNA-binding domain superfamily/Winged helix DNA-binding domain"/>
    <property type="match status" value="2"/>
</dbReference>
<feature type="repeat" description="TPR" evidence="3">
    <location>
        <begin position="812"/>
        <end position="845"/>
    </location>
</feature>
<feature type="repeat" description="TPR" evidence="3">
    <location>
        <begin position="891"/>
        <end position="924"/>
    </location>
</feature>
<dbReference type="InterPro" id="IPR002182">
    <property type="entry name" value="NB-ARC"/>
</dbReference>
<dbReference type="PROSITE" id="PS51755">
    <property type="entry name" value="OMPR_PHOB"/>
    <property type="match status" value="1"/>
</dbReference>
<dbReference type="InterPro" id="IPR036388">
    <property type="entry name" value="WH-like_DNA-bd_sf"/>
</dbReference>
<dbReference type="SMART" id="SM01043">
    <property type="entry name" value="BTAD"/>
    <property type="match status" value="1"/>
</dbReference>
<proteinExistence type="inferred from homology"/>
<dbReference type="SUPFAM" id="SSF52540">
    <property type="entry name" value="P-loop containing nucleoside triphosphate hydrolases"/>
    <property type="match status" value="1"/>
</dbReference>
<dbReference type="EMBL" id="BAABAQ010000001">
    <property type="protein sequence ID" value="GAA4182924.1"/>
    <property type="molecule type" value="Genomic_DNA"/>
</dbReference>
<dbReference type="Gene3D" id="3.40.50.300">
    <property type="entry name" value="P-loop containing nucleotide triphosphate hydrolases"/>
    <property type="match status" value="1"/>
</dbReference>
<dbReference type="Pfam" id="PF13424">
    <property type="entry name" value="TPR_12"/>
    <property type="match status" value="4"/>
</dbReference>
<evidence type="ECO:0000256" key="1">
    <source>
        <dbReference type="ARBA" id="ARBA00005820"/>
    </source>
</evidence>
<evidence type="ECO:0000313" key="6">
    <source>
        <dbReference type="EMBL" id="GAA4182924.1"/>
    </source>
</evidence>
<dbReference type="Pfam" id="PF03704">
    <property type="entry name" value="BTAD"/>
    <property type="match status" value="1"/>
</dbReference>
<dbReference type="PANTHER" id="PTHR47691:SF3">
    <property type="entry name" value="HTH-TYPE TRANSCRIPTIONAL REGULATOR RV0890C-RELATED"/>
    <property type="match status" value="1"/>
</dbReference>
<feature type="DNA-binding region" description="OmpR/PhoB-type" evidence="4">
    <location>
        <begin position="1"/>
        <end position="65"/>
    </location>
</feature>
<feature type="repeat" description="TPR" evidence="3">
    <location>
        <begin position="732"/>
        <end position="765"/>
    </location>
</feature>
<dbReference type="PROSITE" id="PS50005">
    <property type="entry name" value="TPR"/>
    <property type="match status" value="3"/>
</dbReference>
<sequence length="1018" mass="113228">MAVLLMTPGKPVSTESLIRKVWDESPPANARNSLYSHVARLKSRLHGAGEDVRLRGGSGTYSLETDPENIDYHHFRALCSRARSVTENGDVDDAFRLYGEAGRLWRGEPLSGLSGSWVVHTRRKLENDLLTGTVERVELELLHGSNTDLVPELYDLVNRFRFHEKLVELLMLALYRAGRQAEALGAYRQAHRRLVGEHGAEPGPGLRALHQRILQGDPALLPESWRGTPGSWRGASGGWRGASGNTPLTSLPRDVRTFVGRTPEINRLIDERIREDAVTVLAIDGMAGVGKTALAVHLAHRLADDYPDGVLYLDLLGYDAEHASMDPATALERLLRLLGIPVPGDLDERVARWRTALARRKVLLVLDNAIGHDQLGPLLPGAPGCLVLITSRRRLAGLDDVHSLSLEVLPPQEGAALFGRVVDSRRALNADDVARVVRLCGHLPLAIQLAGSRLRHRPAWSVADLAELLGRNDRRLTEIRAGNRGITAAFELSFNGLDEWQQQAFWRLGLHPGADITADCAAALLETDRAEAERLLDDLLDHHLIGEPRRGRYRFHDLIGEYARLLSSREPESARAEVLRRVLDHYLRMADTADRLLYPHRTRGPAEMSGASGPGTGIATEEQALAWMNAEADNLLLVTRYAADHGWTRHAALLPRVLGRYLDVWVRWAEAAELHTRAVEAWRELGNWSGTAYALADLSVVRRQTGRHEEALRLADEALTIQRALDDERAVADLLDSRGLVYWQRSEFDVALDCFERALRLRRALADRHGQAASLTHIGIIHSYRGDYPKAIEYLLGALGLYRQGGDRRGQQVALNNIGEIEFKLGNYTTALGHYEEAGSVYPDMGPQNKAIWLNNVANVYQLLNRHADALECYRQALQIHSNIGDRRHEVDALNNIGNCYARMGRDEDALVHHQKALRISIEILDRREESQALLSIGGIHHRANHHDAALAHFKKALAVAHAIGDVHQEARTLDEMGTALADTGEKARAEECWRRALGLYESLGVVEAELVRARLAR</sequence>
<dbReference type="InterPro" id="IPR001867">
    <property type="entry name" value="OmpR/PhoB-type_DNA-bd"/>
</dbReference>
<organism evidence="6 7">
    <name type="scientific">Streptosporangium oxazolinicum</name>
    <dbReference type="NCBI Taxonomy" id="909287"/>
    <lineage>
        <taxon>Bacteria</taxon>
        <taxon>Bacillati</taxon>
        <taxon>Actinomycetota</taxon>
        <taxon>Actinomycetes</taxon>
        <taxon>Streptosporangiales</taxon>
        <taxon>Streptosporangiaceae</taxon>
        <taxon>Streptosporangium</taxon>
    </lineage>
</organism>
<keyword evidence="7" id="KW-1185">Reference proteome</keyword>
<dbReference type="PRINTS" id="PR00364">
    <property type="entry name" value="DISEASERSIST"/>
</dbReference>
<evidence type="ECO:0000256" key="2">
    <source>
        <dbReference type="ARBA" id="ARBA00023125"/>
    </source>
</evidence>
<gene>
    <name evidence="6" type="ORF">GCM10022252_09610</name>
</gene>
<dbReference type="SMART" id="SM00028">
    <property type="entry name" value="TPR"/>
    <property type="match status" value="9"/>
</dbReference>
<keyword evidence="2 4" id="KW-0238">DNA-binding</keyword>
<name>A0ABP8AF28_9ACTN</name>
<accession>A0ABP8AF28</accession>
<dbReference type="CDD" id="cd15831">
    <property type="entry name" value="BTAD"/>
    <property type="match status" value="1"/>
</dbReference>
<feature type="domain" description="OmpR/PhoB-type" evidence="5">
    <location>
        <begin position="1"/>
        <end position="65"/>
    </location>
</feature>
<keyword evidence="3" id="KW-0802">TPR repeat</keyword>
<evidence type="ECO:0000256" key="3">
    <source>
        <dbReference type="PROSITE-ProRule" id="PRU00339"/>
    </source>
</evidence>
<dbReference type="Proteomes" id="UP001501251">
    <property type="component" value="Unassembled WGS sequence"/>
</dbReference>
<dbReference type="Pfam" id="PF00931">
    <property type="entry name" value="NB-ARC"/>
    <property type="match status" value="1"/>
</dbReference>
<dbReference type="SUPFAM" id="SSF48452">
    <property type="entry name" value="TPR-like"/>
    <property type="match status" value="3"/>
</dbReference>
<dbReference type="InterPro" id="IPR005158">
    <property type="entry name" value="BTAD"/>
</dbReference>
<dbReference type="Gene3D" id="1.25.40.10">
    <property type="entry name" value="Tetratricopeptide repeat domain"/>
    <property type="match status" value="3"/>
</dbReference>
<reference evidence="7" key="1">
    <citation type="journal article" date="2019" name="Int. J. Syst. Evol. Microbiol.">
        <title>The Global Catalogue of Microorganisms (GCM) 10K type strain sequencing project: providing services to taxonomists for standard genome sequencing and annotation.</title>
        <authorList>
            <consortium name="The Broad Institute Genomics Platform"/>
            <consortium name="The Broad Institute Genome Sequencing Center for Infectious Disease"/>
            <person name="Wu L."/>
            <person name="Ma J."/>
        </authorList>
    </citation>
    <scope>NUCLEOTIDE SEQUENCE [LARGE SCALE GENOMIC DNA]</scope>
    <source>
        <strain evidence="7">JCM 17388</strain>
    </source>
</reference>
<comment type="similarity">
    <text evidence="1">Belongs to the AfsR/DnrI/RedD regulatory family.</text>
</comment>
<dbReference type="PANTHER" id="PTHR47691">
    <property type="entry name" value="REGULATOR-RELATED"/>
    <property type="match status" value="1"/>
</dbReference>
<evidence type="ECO:0000313" key="7">
    <source>
        <dbReference type="Proteomes" id="UP001501251"/>
    </source>
</evidence>
<evidence type="ECO:0000259" key="5">
    <source>
        <dbReference type="PROSITE" id="PS51755"/>
    </source>
</evidence>
<dbReference type="InterPro" id="IPR019734">
    <property type="entry name" value="TPR_rpt"/>
</dbReference>